<evidence type="ECO:0000259" key="1">
    <source>
        <dbReference type="Pfam" id="PF00646"/>
    </source>
</evidence>
<reference evidence="2" key="1">
    <citation type="submission" date="2020-05" db="EMBL/GenBank/DDBJ databases">
        <title>WGS assembly of Panicum virgatum.</title>
        <authorList>
            <person name="Lovell J.T."/>
            <person name="Jenkins J."/>
            <person name="Shu S."/>
            <person name="Juenger T.E."/>
            <person name="Schmutz J."/>
        </authorList>
    </citation>
    <scope>NUCLEOTIDE SEQUENCE</scope>
    <source>
        <strain evidence="2">AP13</strain>
    </source>
</reference>
<dbReference type="SUPFAM" id="SSF81383">
    <property type="entry name" value="F-box domain"/>
    <property type="match status" value="1"/>
</dbReference>
<evidence type="ECO:0000313" key="3">
    <source>
        <dbReference type="Proteomes" id="UP000823388"/>
    </source>
</evidence>
<dbReference type="AlphaFoldDB" id="A0A8T0UY08"/>
<dbReference type="InterPro" id="IPR001810">
    <property type="entry name" value="F-box_dom"/>
</dbReference>
<protein>
    <recommendedName>
        <fullName evidence="1">F-box domain-containing protein</fullName>
    </recommendedName>
</protein>
<keyword evidence="3" id="KW-1185">Reference proteome</keyword>
<dbReference type="Pfam" id="PF00646">
    <property type="entry name" value="F-box"/>
    <property type="match status" value="1"/>
</dbReference>
<gene>
    <name evidence="2" type="ORF">PVAP13_3KG285881</name>
</gene>
<dbReference type="PANTHER" id="PTHR34223:SF107">
    <property type="entry name" value="F-BOX DOMAIN-CONTAINING PROTEIN"/>
    <property type="match status" value="1"/>
</dbReference>
<organism evidence="2 3">
    <name type="scientific">Panicum virgatum</name>
    <name type="common">Blackwell switchgrass</name>
    <dbReference type="NCBI Taxonomy" id="38727"/>
    <lineage>
        <taxon>Eukaryota</taxon>
        <taxon>Viridiplantae</taxon>
        <taxon>Streptophyta</taxon>
        <taxon>Embryophyta</taxon>
        <taxon>Tracheophyta</taxon>
        <taxon>Spermatophyta</taxon>
        <taxon>Magnoliopsida</taxon>
        <taxon>Liliopsida</taxon>
        <taxon>Poales</taxon>
        <taxon>Poaceae</taxon>
        <taxon>PACMAD clade</taxon>
        <taxon>Panicoideae</taxon>
        <taxon>Panicodae</taxon>
        <taxon>Paniceae</taxon>
        <taxon>Panicinae</taxon>
        <taxon>Panicum</taxon>
        <taxon>Panicum sect. Hiantes</taxon>
    </lineage>
</organism>
<accession>A0A8T0UY08</accession>
<dbReference type="OrthoDB" id="692490at2759"/>
<sequence length="200" mass="22145">MRPGQGGKGAVPPAGEGGGGIDMLPDGVLGHILGFLLAPEAVRTCVLARRWRHLWKSATRLRIGCCWDDIATPVEEHREFVDNLLLSRGGLPLDTCEFNFGPVQRNDAPRVNSWLRYAITCKARVIILDVQPEDTEPPIPSALLRLDDQLLVSRHLTRLELVFLDLCNSSFIDFSNCSSLEHLVLEYCEITSAKKISSTP</sequence>
<evidence type="ECO:0000313" key="2">
    <source>
        <dbReference type="EMBL" id="KAG2626076.1"/>
    </source>
</evidence>
<feature type="domain" description="F-box" evidence="1">
    <location>
        <begin position="22"/>
        <end position="58"/>
    </location>
</feature>
<dbReference type="CDD" id="cd22160">
    <property type="entry name" value="F-box_AtFBL13-like"/>
    <property type="match status" value="1"/>
</dbReference>
<proteinExistence type="predicted"/>
<dbReference type="InterPro" id="IPR053781">
    <property type="entry name" value="F-box_AtFBL13-like"/>
</dbReference>
<dbReference type="EMBL" id="CM029041">
    <property type="protein sequence ID" value="KAG2626076.1"/>
    <property type="molecule type" value="Genomic_DNA"/>
</dbReference>
<dbReference type="InterPro" id="IPR036047">
    <property type="entry name" value="F-box-like_dom_sf"/>
</dbReference>
<dbReference type="InterPro" id="IPR053197">
    <property type="entry name" value="F-box_SCFL_complex_component"/>
</dbReference>
<dbReference type="Proteomes" id="UP000823388">
    <property type="component" value="Chromosome 3K"/>
</dbReference>
<dbReference type="PANTHER" id="PTHR34223">
    <property type="entry name" value="OS11G0201299 PROTEIN"/>
    <property type="match status" value="1"/>
</dbReference>
<dbReference type="SUPFAM" id="SSF52047">
    <property type="entry name" value="RNI-like"/>
    <property type="match status" value="1"/>
</dbReference>
<comment type="caution">
    <text evidence="2">The sequence shown here is derived from an EMBL/GenBank/DDBJ whole genome shotgun (WGS) entry which is preliminary data.</text>
</comment>
<name>A0A8T0UY08_PANVG</name>